<gene>
    <name evidence="2" type="ordered locus">LFML04_0168</name>
</gene>
<protein>
    <submittedName>
        <fullName evidence="2">Uncharacterized protein</fullName>
    </submittedName>
</protein>
<dbReference type="AlphaFoldDB" id="J9Z931"/>
<sequence length="45" mass="4930">MSSGQNENVSGKIFLTFSIVTLTPILLMVIFEKLQFPLIKGIGGF</sequence>
<dbReference type="PATRIC" id="fig|1048260.3.peg.177"/>
<dbReference type="KEGG" id="lfi:LFML04_0168"/>
<feature type="transmembrane region" description="Helical" evidence="1">
    <location>
        <begin position="12"/>
        <end position="31"/>
    </location>
</feature>
<evidence type="ECO:0000256" key="1">
    <source>
        <dbReference type="SAM" id="Phobius"/>
    </source>
</evidence>
<evidence type="ECO:0000313" key="2">
    <source>
        <dbReference type="EMBL" id="AFS52418.1"/>
    </source>
</evidence>
<dbReference type="RefSeq" id="WP_014959942.1">
    <property type="nucleotide sequence ID" value="NC_018649.1"/>
</dbReference>
<organism evidence="2 3">
    <name type="scientific">Leptospirillum ferriphilum (strain ML-04)</name>
    <dbReference type="NCBI Taxonomy" id="1048260"/>
    <lineage>
        <taxon>Bacteria</taxon>
        <taxon>Pseudomonadati</taxon>
        <taxon>Nitrospirota</taxon>
        <taxon>Nitrospiria</taxon>
        <taxon>Nitrospirales</taxon>
        <taxon>Nitrospiraceae</taxon>
        <taxon>Leptospirillum</taxon>
    </lineage>
</organism>
<keyword evidence="1" id="KW-0472">Membrane</keyword>
<reference evidence="2 3" key="1">
    <citation type="journal article" date="2011" name="J. Microbiol.">
        <title>Complete genome of Leptospirillum ferriphilum ML-04 provides insight into its physiology and environmental adaptation.</title>
        <authorList>
            <person name="Mi S."/>
            <person name="Song J."/>
            <person name="Lin J."/>
            <person name="Che Y."/>
            <person name="Zheng H."/>
            <person name="Lin J."/>
        </authorList>
    </citation>
    <scope>NUCLEOTIDE SEQUENCE [LARGE SCALE GENOMIC DNA]</scope>
    <source>
        <strain evidence="2 3">ML-04</strain>
    </source>
</reference>
<keyword evidence="1" id="KW-0812">Transmembrane</keyword>
<name>J9Z931_LEPFM</name>
<dbReference type="Proteomes" id="UP000006177">
    <property type="component" value="Chromosome"/>
</dbReference>
<accession>J9Z931</accession>
<proteinExistence type="predicted"/>
<dbReference type="EMBL" id="CP002919">
    <property type="protein sequence ID" value="AFS52418.1"/>
    <property type="molecule type" value="Genomic_DNA"/>
</dbReference>
<dbReference type="STRING" id="1048260.LFML04_0168"/>
<evidence type="ECO:0000313" key="3">
    <source>
        <dbReference type="Proteomes" id="UP000006177"/>
    </source>
</evidence>
<dbReference type="HOGENOM" id="CLU_3201556_0_0_0"/>
<keyword evidence="1" id="KW-1133">Transmembrane helix</keyword>